<proteinExistence type="predicted"/>
<evidence type="ECO:0000313" key="2">
    <source>
        <dbReference type="Proteomes" id="UP001732700"/>
    </source>
</evidence>
<dbReference type="Proteomes" id="UP001732700">
    <property type="component" value="Chromosome 4A"/>
</dbReference>
<sequence>MTTRTPMDAAKKVVVTPYEELPRRRPGSRGATSSSTAKTRAPSAVGGGYNRRAVLLAYAQHLRRRGGGQRSSLSGPRALGWGEWKRADLGGASNDDGDRKQVASSWRRCCRLRLWLRLWIRTFFRRVRTIGENASCKKVD</sequence>
<organism evidence="1 2">
    <name type="scientific">Avena sativa</name>
    <name type="common">Oat</name>
    <dbReference type="NCBI Taxonomy" id="4498"/>
    <lineage>
        <taxon>Eukaryota</taxon>
        <taxon>Viridiplantae</taxon>
        <taxon>Streptophyta</taxon>
        <taxon>Embryophyta</taxon>
        <taxon>Tracheophyta</taxon>
        <taxon>Spermatophyta</taxon>
        <taxon>Magnoliopsida</taxon>
        <taxon>Liliopsida</taxon>
        <taxon>Poales</taxon>
        <taxon>Poaceae</taxon>
        <taxon>BOP clade</taxon>
        <taxon>Pooideae</taxon>
        <taxon>Poodae</taxon>
        <taxon>Poeae</taxon>
        <taxon>Poeae Chloroplast Group 1 (Aveneae type)</taxon>
        <taxon>Aveninae</taxon>
        <taxon>Avena</taxon>
    </lineage>
</organism>
<protein>
    <submittedName>
        <fullName evidence="1">Uncharacterized protein</fullName>
    </submittedName>
</protein>
<evidence type="ECO:0000313" key="1">
    <source>
        <dbReference type="EnsemblPlants" id="AVESA.00010b.r2.4AG0602500.1.CDS"/>
    </source>
</evidence>
<reference evidence="1" key="1">
    <citation type="submission" date="2021-05" db="EMBL/GenBank/DDBJ databases">
        <authorList>
            <person name="Scholz U."/>
            <person name="Mascher M."/>
            <person name="Fiebig A."/>
        </authorList>
    </citation>
    <scope>NUCLEOTIDE SEQUENCE [LARGE SCALE GENOMIC DNA]</scope>
</reference>
<dbReference type="EnsemblPlants" id="AVESA.00010b.r2.4AG0602500.1">
    <property type="protein sequence ID" value="AVESA.00010b.r2.4AG0602500.1.CDS"/>
    <property type="gene ID" value="AVESA.00010b.r2.4AG0602500"/>
</dbReference>
<accession>A0ACD5WA55</accession>
<name>A0ACD5WA55_AVESA</name>
<keyword evidence="2" id="KW-1185">Reference proteome</keyword>
<reference evidence="1" key="2">
    <citation type="submission" date="2025-09" db="UniProtKB">
        <authorList>
            <consortium name="EnsemblPlants"/>
        </authorList>
    </citation>
    <scope>IDENTIFICATION</scope>
</reference>